<protein>
    <submittedName>
        <fullName evidence="1">DUF1415 family protein</fullName>
    </submittedName>
</protein>
<reference evidence="1 2" key="1">
    <citation type="submission" date="2019-01" db="EMBL/GenBank/DDBJ databases">
        <authorList>
            <person name="Zhang S."/>
        </authorList>
    </citation>
    <scope>NUCLEOTIDE SEQUENCE [LARGE SCALE GENOMIC DNA]</scope>
    <source>
        <strain evidence="1 2">1626</strain>
    </source>
</reference>
<dbReference type="EMBL" id="SPUH01000001">
    <property type="protein sequence ID" value="TKS54929.1"/>
    <property type="molecule type" value="Genomic_DNA"/>
</dbReference>
<name>A0A4Z1RLF7_9GAMM</name>
<accession>A0A4Z1RLF7</accession>
<dbReference type="AlphaFoldDB" id="A0A4Z1RLF7"/>
<keyword evidence="2" id="KW-1185">Reference proteome</keyword>
<evidence type="ECO:0000313" key="2">
    <source>
        <dbReference type="Proteomes" id="UP000298681"/>
    </source>
</evidence>
<dbReference type="InterPro" id="IPR009858">
    <property type="entry name" value="DUF1415"/>
</dbReference>
<dbReference type="RefSeq" id="WP_134674285.1">
    <property type="nucleotide sequence ID" value="NZ_SPUH01000001.1"/>
</dbReference>
<proteinExistence type="predicted"/>
<gene>
    <name evidence="1" type="ORF">E4582_09245</name>
</gene>
<comment type="caution">
    <text evidence="1">The sequence shown here is derived from an EMBL/GenBank/DDBJ whole genome shotgun (WGS) entry which is preliminary data.</text>
</comment>
<evidence type="ECO:0000313" key="1">
    <source>
        <dbReference type="EMBL" id="TKS54929.1"/>
    </source>
</evidence>
<dbReference type="Pfam" id="PF07209">
    <property type="entry name" value="DUF1415"/>
    <property type="match status" value="1"/>
</dbReference>
<sequence>MSDAALPADPVAITRRWLERAVIGLNLCPFAKAVVVKDQVRFVVSAATTEEALLEDLAAELVRLRDTPAELTDTTLLIHPHVLGDFLDYNDFLGIAEGLVAELDLEGVLQVASFHPHYRFDGTADDDIANYTNRSPFPTLHLLREDSVSRAVDAYPDPDVIVERNVRTLDRLGHAGWRELFADAISASDAAVVTPLPHAGEG</sequence>
<organism evidence="1 2">
    <name type="scientific">Luteimonas yindakuii</name>
    <dbReference type="NCBI Taxonomy" id="2565782"/>
    <lineage>
        <taxon>Bacteria</taxon>
        <taxon>Pseudomonadati</taxon>
        <taxon>Pseudomonadota</taxon>
        <taxon>Gammaproteobacteria</taxon>
        <taxon>Lysobacterales</taxon>
        <taxon>Lysobacteraceae</taxon>
        <taxon>Luteimonas</taxon>
    </lineage>
</organism>
<dbReference type="Proteomes" id="UP000298681">
    <property type="component" value="Unassembled WGS sequence"/>
</dbReference>